<comment type="subcellular location">
    <subcellularLocation>
        <location evidence="2">Secreted</location>
    </subcellularLocation>
</comment>
<keyword evidence="8 14" id="KW-0378">Hydrolase</keyword>
<accession>A0A132MLI0</accession>
<dbReference type="PROSITE" id="PS51904">
    <property type="entry name" value="GLYCOSYL_HYDROL_F25_2"/>
    <property type="match status" value="1"/>
</dbReference>
<sequence>MYLRITHRVGIAFGAACLAMAGIGVAAPAPAEASGRVAGIDVARHQSNVDWRKVARSGIRFAYVKATEGSDYTDPEFRSHYTNAKAAGLYVGAYHFARPNTSPASQQANRFLDIVGYRADGKQLPPVLDIEYNPGAGGSCYGRTPAELKSWIRDFVTVVKRRTGRDAVIYTSPSFWRRCLGDSHAFKNTNPLWIAHYEVSRPSLPGGWRTWTFWQYTDQGRVPGIAGPVDRNHFNGDEQRLKRFATG</sequence>
<dbReference type="FunFam" id="3.20.20.80:FF:000060">
    <property type="entry name" value="Lysozyme M1"/>
    <property type="match status" value="1"/>
</dbReference>
<comment type="catalytic activity">
    <reaction evidence="1">
        <text>Hydrolysis of (1-&gt;4)-beta-linkages between N-acetylmuramic acid and N-acetyl-D-glucosamine residues in a peptidoglycan and between N-acetyl-D-glucosamine residues in chitodextrins.</text>
        <dbReference type="EC" id="3.2.1.17"/>
    </reaction>
</comment>
<keyword evidence="9" id="KW-1015">Disulfide bond</keyword>
<comment type="caution">
    <text evidence="14">The sequence shown here is derived from an EMBL/GenBank/DDBJ whole genome shotgun (WGS) entry which is preliminary data.</text>
</comment>
<protein>
    <recommendedName>
        <fullName evidence="4">lysozyme</fullName>
        <ecNumber evidence="4">3.2.1.17</ecNumber>
    </recommendedName>
</protein>
<dbReference type="Gene3D" id="3.20.20.80">
    <property type="entry name" value="Glycosidases"/>
    <property type="match status" value="1"/>
</dbReference>
<evidence type="ECO:0000256" key="11">
    <source>
        <dbReference type="ARBA" id="ARBA00055588"/>
    </source>
</evidence>
<reference evidence="17" key="2">
    <citation type="submission" date="2015-02" db="EMBL/GenBank/DDBJ databases">
        <title>Physiological reanalysis, assessment of diazotrophy, and genome sequences of multiple isolates of Streptomyces thermoautotrophicus.</title>
        <authorList>
            <person name="MacKellar D.C."/>
            <person name="Lieber L."/>
            <person name="Norman J."/>
            <person name="Bolger A."/>
            <person name="Tobin C."/>
            <person name="Murray J.W."/>
            <person name="Friesen M."/>
            <person name="Prell J."/>
        </authorList>
    </citation>
    <scope>NUCLEOTIDE SEQUENCE [LARGE SCALE GENOMIC DNA]</scope>
    <source>
        <strain evidence="17">UBT1</strain>
    </source>
</reference>
<evidence type="ECO:0000256" key="1">
    <source>
        <dbReference type="ARBA" id="ARBA00000632"/>
    </source>
</evidence>
<dbReference type="STRING" id="1469144.LI90_349"/>
<dbReference type="GO" id="GO:0005576">
    <property type="term" value="C:extracellular region"/>
    <property type="evidence" value="ECO:0007669"/>
    <property type="project" value="UniProtKB-SubCell"/>
</dbReference>
<evidence type="ECO:0000313" key="15">
    <source>
        <dbReference type="EMBL" id="KWX09417.1"/>
    </source>
</evidence>
<name>A0A132MLI0_9ACTN</name>
<dbReference type="GO" id="GO:0016998">
    <property type="term" value="P:cell wall macromolecule catabolic process"/>
    <property type="evidence" value="ECO:0007669"/>
    <property type="project" value="InterPro"/>
</dbReference>
<dbReference type="SMART" id="SM00641">
    <property type="entry name" value="Glyco_25"/>
    <property type="match status" value="1"/>
</dbReference>
<dbReference type="GO" id="GO:0016052">
    <property type="term" value="P:carbohydrate catabolic process"/>
    <property type="evidence" value="ECO:0007669"/>
    <property type="project" value="TreeGrafter"/>
</dbReference>
<dbReference type="PANTHER" id="PTHR34135:SF2">
    <property type="entry name" value="LYSOZYME"/>
    <property type="match status" value="1"/>
</dbReference>
<organism evidence="14 16">
    <name type="scientific">Carbonactinospora thermoautotrophica</name>
    <dbReference type="NCBI Taxonomy" id="1469144"/>
    <lineage>
        <taxon>Bacteria</taxon>
        <taxon>Bacillati</taxon>
        <taxon>Actinomycetota</taxon>
        <taxon>Actinomycetes</taxon>
        <taxon>Kitasatosporales</taxon>
        <taxon>Carbonactinosporaceae</taxon>
        <taxon>Carbonactinospora</taxon>
    </lineage>
</organism>
<evidence type="ECO:0000256" key="5">
    <source>
        <dbReference type="ARBA" id="ARBA00022525"/>
    </source>
</evidence>
<dbReference type="GO" id="GO:0003796">
    <property type="term" value="F:lysozyme activity"/>
    <property type="evidence" value="ECO:0007669"/>
    <property type="project" value="UniProtKB-EC"/>
</dbReference>
<dbReference type="GO" id="GO:0009253">
    <property type="term" value="P:peptidoglycan catabolic process"/>
    <property type="evidence" value="ECO:0007669"/>
    <property type="project" value="InterPro"/>
</dbReference>
<dbReference type="Pfam" id="PF01183">
    <property type="entry name" value="Glyco_hydro_25"/>
    <property type="match status" value="1"/>
</dbReference>
<comment type="similarity">
    <text evidence="3">Belongs to the glycosyl hydrolase 25 family.</text>
</comment>
<dbReference type="GO" id="GO:0042742">
    <property type="term" value="P:defense response to bacterium"/>
    <property type="evidence" value="ECO:0007669"/>
    <property type="project" value="UniProtKB-KW"/>
</dbReference>
<evidence type="ECO:0000313" key="18">
    <source>
        <dbReference type="Proteomes" id="UP000070659"/>
    </source>
</evidence>
<feature type="signal peptide" evidence="12">
    <location>
        <begin position="1"/>
        <end position="26"/>
    </location>
</feature>
<evidence type="ECO:0000256" key="3">
    <source>
        <dbReference type="ARBA" id="ARBA00010646"/>
    </source>
</evidence>
<reference evidence="14" key="4">
    <citation type="submission" date="2015-04" db="EMBL/GenBank/DDBJ databases">
        <title>Physiological reanalysis, assessment of diazotrophy, and genome sequences of multiple isolates of Streptomyces thermoautotrophicus.</title>
        <authorList>
            <person name="MacKellar D.C."/>
            <person name="Lieber L."/>
            <person name="Norman J."/>
            <person name="Bolger A."/>
            <person name="Tobin C."/>
            <person name="Murray J.W."/>
            <person name="Woodward J."/>
            <person name="Friesen M."/>
            <person name="Prell J."/>
        </authorList>
    </citation>
    <scope>NUCLEOTIDE SEQUENCE [LARGE SCALE GENOMIC DNA]</scope>
    <source>
        <strain evidence="14">H1</strain>
    </source>
</reference>
<dbReference type="PATRIC" id="fig|1469144.10.peg.432"/>
<dbReference type="AlphaFoldDB" id="A0A132MLI0"/>
<dbReference type="SUPFAM" id="SSF51445">
    <property type="entry name" value="(Trans)glycosidases"/>
    <property type="match status" value="1"/>
</dbReference>
<evidence type="ECO:0000256" key="7">
    <source>
        <dbReference type="ARBA" id="ARBA00022638"/>
    </source>
</evidence>
<evidence type="ECO:0000313" key="17">
    <source>
        <dbReference type="Proteomes" id="UP000070598"/>
    </source>
</evidence>
<evidence type="ECO:0000313" key="14">
    <source>
        <dbReference type="EMBL" id="KWW98720.1"/>
    </source>
</evidence>
<keyword evidence="16" id="KW-1185">Reference proteome</keyword>
<evidence type="ECO:0000256" key="9">
    <source>
        <dbReference type="ARBA" id="ARBA00023157"/>
    </source>
</evidence>
<evidence type="ECO:0000256" key="4">
    <source>
        <dbReference type="ARBA" id="ARBA00012732"/>
    </source>
</evidence>
<keyword evidence="10" id="KW-0326">Glycosidase</keyword>
<evidence type="ECO:0000256" key="6">
    <source>
        <dbReference type="ARBA" id="ARBA00022529"/>
    </source>
</evidence>
<evidence type="ECO:0000256" key="12">
    <source>
        <dbReference type="SAM" id="SignalP"/>
    </source>
</evidence>
<evidence type="ECO:0000313" key="13">
    <source>
        <dbReference type="EMBL" id="KWW97455.1"/>
    </source>
</evidence>
<dbReference type="EMBL" id="LAXD01000001">
    <property type="protein sequence ID" value="KWW98720.1"/>
    <property type="molecule type" value="Genomic_DNA"/>
</dbReference>
<keyword evidence="12" id="KW-0732">Signal</keyword>
<dbReference type="GO" id="GO:0031640">
    <property type="term" value="P:killing of cells of another organism"/>
    <property type="evidence" value="ECO:0007669"/>
    <property type="project" value="UniProtKB-KW"/>
</dbReference>
<dbReference type="Proteomes" id="UP000070188">
    <property type="component" value="Unassembled WGS sequence"/>
</dbReference>
<keyword evidence="5" id="KW-0964">Secreted</keyword>
<dbReference type="EMBL" id="JYIJ01000019">
    <property type="protein sequence ID" value="KWW97455.1"/>
    <property type="molecule type" value="Genomic_DNA"/>
</dbReference>
<dbReference type="EC" id="3.2.1.17" evidence="4"/>
<evidence type="ECO:0000256" key="8">
    <source>
        <dbReference type="ARBA" id="ARBA00022801"/>
    </source>
</evidence>
<keyword evidence="6" id="KW-0929">Antimicrobial</keyword>
<reference evidence="16" key="3">
    <citation type="submission" date="2015-04" db="EMBL/GenBank/DDBJ databases">
        <title>Physiological reanalysis, assessment of diazotrophy, and genome sequences of multiple isolates of Streptomyces thermoautotrophicus.</title>
        <authorList>
            <person name="MacKellar D.C."/>
            <person name="Lieber L."/>
            <person name="Norman J."/>
            <person name="Bolger A."/>
            <person name="Tobin C."/>
            <person name="Murray J.W."/>
            <person name="Chang R."/>
            <person name="Ford T."/>
            <person name="Nguyen P.Q."/>
            <person name="Woodward J."/>
            <person name="Permingeat H."/>
            <person name="Joshi N.S."/>
            <person name="Silver P.A."/>
            <person name="Usadel B."/>
            <person name="Rutherford A.W."/>
            <person name="Friesen M."/>
            <person name="Prell J."/>
        </authorList>
    </citation>
    <scope>NUCLEOTIDE SEQUENCE [LARGE SCALE GENOMIC DNA]</scope>
    <source>
        <strain evidence="16">H1</strain>
    </source>
</reference>
<gene>
    <name evidence="14" type="ORF">LI90_349</name>
    <name evidence="13" type="ORF">TH66_17560</name>
    <name evidence="15" type="ORF">TR74_09705</name>
</gene>
<evidence type="ECO:0000313" key="16">
    <source>
        <dbReference type="Proteomes" id="UP000070188"/>
    </source>
</evidence>
<evidence type="ECO:0000256" key="2">
    <source>
        <dbReference type="ARBA" id="ARBA00004613"/>
    </source>
</evidence>
<dbReference type="EMBL" id="JYIK01000818">
    <property type="protein sequence ID" value="KWX09417.1"/>
    <property type="molecule type" value="Genomic_DNA"/>
</dbReference>
<dbReference type="RefSeq" id="WP_066883579.1">
    <property type="nucleotide sequence ID" value="NZ_JYIJ01000019.1"/>
</dbReference>
<dbReference type="InterPro" id="IPR018077">
    <property type="entry name" value="Glyco_hydro_fam25_subgr"/>
</dbReference>
<proteinExistence type="inferred from homology"/>
<dbReference type="Proteomes" id="UP000070659">
    <property type="component" value="Unassembled WGS sequence"/>
</dbReference>
<reference evidence="13 18" key="1">
    <citation type="submission" date="2015-02" db="EMBL/GenBank/DDBJ databases">
        <title>Physiological reanalysis, assessment of diazotrophy, and genome sequences of multiple isolates of Streptomyces thermoautotrophicus.</title>
        <authorList>
            <person name="MacKellar D.C."/>
            <person name="Lieber L."/>
            <person name="Norman J."/>
            <person name="Bolger A."/>
            <person name="Tobin C."/>
            <person name="Murray J.W."/>
            <person name="Prell J."/>
        </authorList>
    </citation>
    <scope>NUCLEOTIDE SEQUENCE [LARGE SCALE GENOMIC DNA]</scope>
    <source>
        <strain evidence="13 18">UBT1</strain>
    </source>
</reference>
<keyword evidence="7" id="KW-0081">Bacteriolytic enzyme</keyword>
<dbReference type="Proteomes" id="UP000070598">
    <property type="component" value="Unassembled WGS sequence"/>
</dbReference>
<dbReference type="InterPro" id="IPR002053">
    <property type="entry name" value="Glyco_hydro_25"/>
</dbReference>
<dbReference type="PANTHER" id="PTHR34135">
    <property type="entry name" value="LYSOZYME"/>
    <property type="match status" value="1"/>
</dbReference>
<feature type="chain" id="PRO_5010446998" description="lysozyme" evidence="12">
    <location>
        <begin position="27"/>
        <end position="247"/>
    </location>
</feature>
<dbReference type="InterPro" id="IPR017853">
    <property type="entry name" value="GH"/>
</dbReference>
<evidence type="ECO:0000256" key="10">
    <source>
        <dbReference type="ARBA" id="ARBA00023295"/>
    </source>
</evidence>
<comment type="function">
    <text evidence="11">This enzyme has both lysozyme (acetylmuramidase) and diacetylmuramidase activities.</text>
</comment>